<evidence type="ECO:0000256" key="1">
    <source>
        <dbReference type="ARBA" id="ARBA00004651"/>
    </source>
</evidence>
<keyword evidence="2 7" id="KW-0813">Transport</keyword>
<name>A0A1E3VFD4_9HYPH</name>
<dbReference type="PROSITE" id="PS50928">
    <property type="entry name" value="ABC_TM1"/>
    <property type="match status" value="1"/>
</dbReference>
<feature type="transmembrane region" description="Helical" evidence="7">
    <location>
        <begin position="236"/>
        <end position="263"/>
    </location>
</feature>
<gene>
    <name evidence="8" type="ORF">A8M32_05635</name>
</gene>
<keyword evidence="5 7" id="KW-1133">Transmembrane helix</keyword>
<reference evidence="9" key="1">
    <citation type="submission" date="2016-05" db="EMBL/GenBank/DDBJ databases">
        <authorList>
            <person name="Li Y."/>
        </authorList>
    </citation>
    <scope>NUCLEOTIDE SEQUENCE [LARGE SCALE GENOMIC DNA]</scope>
    <source>
        <strain evidence="9">YIC4027</strain>
    </source>
</reference>
<evidence type="ECO:0000313" key="9">
    <source>
        <dbReference type="Proteomes" id="UP000094342"/>
    </source>
</evidence>
<sequence length="312" mass="33276">MKKFFFARLLQAAVVAIVVGALCFVLMRVLPGDVAMRIAAGRYGPDARIAEAAEKVRLELGLERPIAMQFIEWLGSLARFDLGHSLVTGRAVAHELQVQLGASVWLAAAALLLSLLIGPIVGLFGGLKPGGVADRVCLMGAVTFRAIPPFVMGLILMLVFSRQLGWLPPAGFGSPREILLPALTLALGLAAMSSRVTRNAVAAVARAPYFAFARYKGLSEPVAVRRHGLRNAAIPVVSYLGLQAIYLIEGVVVVESLFAYPGIGHALVHAIVERDIPMVQGTALIMGLMFVAIGAAVDLVTLWLDPRVRRTA</sequence>
<dbReference type="GO" id="GO:0005886">
    <property type="term" value="C:plasma membrane"/>
    <property type="evidence" value="ECO:0007669"/>
    <property type="project" value="UniProtKB-SubCell"/>
</dbReference>
<dbReference type="AlphaFoldDB" id="A0A1E3VFD4"/>
<evidence type="ECO:0000256" key="7">
    <source>
        <dbReference type="RuleBase" id="RU363032"/>
    </source>
</evidence>
<keyword evidence="9" id="KW-1185">Reference proteome</keyword>
<dbReference type="Pfam" id="PF19300">
    <property type="entry name" value="BPD_transp_1_N"/>
    <property type="match status" value="1"/>
</dbReference>
<dbReference type="OrthoDB" id="9805855at2"/>
<proteinExistence type="inferred from homology"/>
<evidence type="ECO:0000256" key="6">
    <source>
        <dbReference type="ARBA" id="ARBA00023136"/>
    </source>
</evidence>
<feature type="transmembrane region" description="Helical" evidence="7">
    <location>
        <begin position="12"/>
        <end position="30"/>
    </location>
</feature>
<feature type="transmembrane region" description="Helical" evidence="7">
    <location>
        <begin position="178"/>
        <end position="196"/>
    </location>
</feature>
<accession>A0A1E3VFD4</accession>
<dbReference type="Gene3D" id="1.10.3720.10">
    <property type="entry name" value="MetI-like"/>
    <property type="match status" value="1"/>
</dbReference>
<dbReference type="PANTHER" id="PTHR43163">
    <property type="entry name" value="DIPEPTIDE TRANSPORT SYSTEM PERMEASE PROTEIN DPPB-RELATED"/>
    <property type="match status" value="1"/>
</dbReference>
<dbReference type="RefSeq" id="WP_069457435.1">
    <property type="nucleotide sequence ID" value="NZ_CP034909.1"/>
</dbReference>
<dbReference type="PANTHER" id="PTHR43163:SF6">
    <property type="entry name" value="DIPEPTIDE TRANSPORT SYSTEM PERMEASE PROTEIN DPPB-RELATED"/>
    <property type="match status" value="1"/>
</dbReference>
<feature type="transmembrane region" description="Helical" evidence="7">
    <location>
        <begin position="136"/>
        <end position="158"/>
    </location>
</feature>
<dbReference type="STRING" id="1752398.A8M32_05635"/>
<feature type="transmembrane region" description="Helical" evidence="7">
    <location>
        <begin position="104"/>
        <end position="124"/>
    </location>
</feature>
<evidence type="ECO:0000256" key="3">
    <source>
        <dbReference type="ARBA" id="ARBA00022475"/>
    </source>
</evidence>
<comment type="caution">
    <text evidence="8">The sequence shown here is derived from an EMBL/GenBank/DDBJ whole genome shotgun (WGS) entry which is preliminary data.</text>
</comment>
<keyword evidence="3" id="KW-1003">Cell membrane</keyword>
<dbReference type="Pfam" id="PF00528">
    <property type="entry name" value="BPD_transp_1"/>
    <property type="match status" value="1"/>
</dbReference>
<feature type="transmembrane region" description="Helical" evidence="7">
    <location>
        <begin position="283"/>
        <end position="304"/>
    </location>
</feature>
<protein>
    <submittedName>
        <fullName evidence="8">ABC transporter permease</fullName>
    </submittedName>
</protein>
<evidence type="ECO:0000256" key="5">
    <source>
        <dbReference type="ARBA" id="ARBA00022989"/>
    </source>
</evidence>
<dbReference type="CDD" id="cd06261">
    <property type="entry name" value="TM_PBP2"/>
    <property type="match status" value="1"/>
</dbReference>
<organism evidence="8 9">
    <name type="scientific">Sinorhizobium alkalisoli</name>
    <dbReference type="NCBI Taxonomy" id="1752398"/>
    <lineage>
        <taxon>Bacteria</taxon>
        <taxon>Pseudomonadati</taxon>
        <taxon>Pseudomonadota</taxon>
        <taxon>Alphaproteobacteria</taxon>
        <taxon>Hyphomicrobiales</taxon>
        <taxon>Rhizobiaceae</taxon>
        <taxon>Sinorhizobium/Ensifer group</taxon>
        <taxon>Sinorhizobium</taxon>
    </lineage>
</organism>
<evidence type="ECO:0000313" key="8">
    <source>
        <dbReference type="EMBL" id="ODR92303.1"/>
    </source>
</evidence>
<dbReference type="InterPro" id="IPR000515">
    <property type="entry name" value="MetI-like"/>
</dbReference>
<evidence type="ECO:0000256" key="2">
    <source>
        <dbReference type="ARBA" id="ARBA00022448"/>
    </source>
</evidence>
<comment type="subcellular location">
    <subcellularLocation>
        <location evidence="1 7">Cell membrane</location>
        <topology evidence="1 7">Multi-pass membrane protein</topology>
    </subcellularLocation>
</comment>
<keyword evidence="6 7" id="KW-0472">Membrane</keyword>
<comment type="similarity">
    <text evidence="7">Belongs to the binding-protein-dependent transport system permease family.</text>
</comment>
<dbReference type="Proteomes" id="UP000094342">
    <property type="component" value="Unassembled WGS sequence"/>
</dbReference>
<dbReference type="GO" id="GO:0071916">
    <property type="term" value="F:dipeptide transmembrane transporter activity"/>
    <property type="evidence" value="ECO:0007669"/>
    <property type="project" value="TreeGrafter"/>
</dbReference>
<dbReference type="InterPro" id="IPR045621">
    <property type="entry name" value="BPD_transp_1_N"/>
</dbReference>
<dbReference type="InterPro" id="IPR035906">
    <property type="entry name" value="MetI-like_sf"/>
</dbReference>
<keyword evidence="4 7" id="KW-0812">Transmembrane</keyword>
<evidence type="ECO:0000256" key="4">
    <source>
        <dbReference type="ARBA" id="ARBA00022692"/>
    </source>
</evidence>
<dbReference type="EMBL" id="LYBW01000045">
    <property type="protein sequence ID" value="ODR92303.1"/>
    <property type="molecule type" value="Genomic_DNA"/>
</dbReference>
<dbReference type="SUPFAM" id="SSF161098">
    <property type="entry name" value="MetI-like"/>
    <property type="match status" value="1"/>
</dbReference>